<evidence type="ECO:0000256" key="9">
    <source>
        <dbReference type="ARBA" id="ARBA00023012"/>
    </source>
</evidence>
<feature type="transmembrane region" description="Helical" evidence="12">
    <location>
        <begin position="159"/>
        <end position="181"/>
    </location>
</feature>
<dbReference type="SMART" id="SM00388">
    <property type="entry name" value="HisKA"/>
    <property type="match status" value="1"/>
</dbReference>
<evidence type="ECO:0000256" key="13">
    <source>
        <dbReference type="SAM" id="SignalP"/>
    </source>
</evidence>
<keyword evidence="10 12" id="KW-0472">Membrane</keyword>
<dbReference type="PROSITE" id="PS50109">
    <property type="entry name" value="HIS_KIN"/>
    <property type="match status" value="1"/>
</dbReference>
<feature type="signal peptide" evidence="13">
    <location>
        <begin position="1"/>
        <end position="28"/>
    </location>
</feature>
<comment type="subcellular location">
    <subcellularLocation>
        <location evidence="2">Cell membrane</location>
    </subcellularLocation>
</comment>
<feature type="region of interest" description="Disordered" evidence="11">
    <location>
        <begin position="393"/>
        <end position="455"/>
    </location>
</feature>
<evidence type="ECO:0000256" key="5">
    <source>
        <dbReference type="ARBA" id="ARBA00022679"/>
    </source>
</evidence>
<evidence type="ECO:0000256" key="8">
    <source>
        <dbReference type="ARBA" id="ARBA00022989"/>
    </source>
</evidence>
<dbReference type="InterPro" id="IPR003661">
    <property type="entry name" value="HisK_dim/P_dom"/>
</dbReference>
<dbReference type="SMART" id="SM00304">
    <property type="entry name" value="HAMP"/>
    <property type="match status" value="1"/>
</dbReference>
<keyword evidence="9" id="KW-0902">Two-component regulatory system</keyword>
<dbReference type="SUPFAM" id="SSF55874">
    <property type="entry name" value="ATPase domain of HSP90 chaperone/DNA topoisomerase II/histidine kinase"/>
    <property type="match status" value="1"/>
</dbReference>
<dbReference type="EMBL" id="UGRY01000005">
    <property type="protein sequence ID" value="SUD48670.1"/>
    <property type="molecule type" value="Genomic_DNA"/>
</dbReference>
<evidence type="ECO:0000256" key="1">
    <source>
        <dbReference type="ARBA" id="ARBA00000085"/>
    </source>
</evidence>
<protein>
    <recommendedName>
        <fullName evidence="3">histidine kinase</fullName>
        <ecNumber evidence="3">2.7.13.3</ecNumber>
    </recommendedName>
</protein>
<dbReference type="AlphaFoldDB" id="A0A379JJQ6"/>
<dbReference type="PANTHER" id="PTHR45436:SF5">
    <property type="entry name" value="SENSOR HISTIDINE KINASE TRCS"/>
    <property type="match status" value="1"/>
</dbReference>
<dbReference type="SUPFAM" id="SSF47384">
    <property type="entry name" value="Homodimeric domain of signal transducing histidine kinase"/>
    <property type="match status" value="1"/>
</dbReference>
<proteinExistence type="predicted"/>
<evidence type="ECO:0000256" key="10">
    <source>
        <dbReference type="ARBA" id="ARBA00023136"/>
    </source>
</evidence>
<keyword evidence="6 12" id="KW-0812">Transmembrane</keyword>
<keyword evidence="17" id="KW-1185">Reference proteome</keyword>
<keyword evidence="5 16" id="KW-0808">Transferase</keyword>
<dbReference type="InterPro" id="IPR036890">
    <property type="entry name" value="HATPase_C_sf"/>
</dbReference>
<dbReference type="Gene3D" id="6.10.340.10">
    <property type="match status" value="1"/>
</dbReference>
<evidence type="ECO:0000256" key="4">
    <source>
        <dbReference type="ARBA" id="ARBA00022553"/>
    </source>
</evidence>
<dbReference type="InterPro" id="IPR003660">
    <property type="entry name" value="HAMP_dom"/>
</dbReference>
<dbReference type="SMART" id="SM00387">
    <property type="entry name" value="HATPase_c"/>
    <property type="match status" value="1"/>
</dbReference>
<feature type="chain" id="PRO_5016896561" description="histidine kinase" evidence="13">
    <location>
        <begin position="29"/>
        <end position="531"/>
    </location>
</feature>
<evidence type="ECO:0000256" key="2">
    <source>
        <dbReference type="ARBA" id="ARBA00004236"/>
    </source>
</evidence>
<dbReference type="Gene3D" id="3.30.565.10">
    <property type="entry name" value="Histidine kinase-like ATPase, C-terminal domain"/>
    <property type="match status" value="1"/>
</dbReference>
<evidence type="ECO:0000256" key="3">
    <source>
        <dbReference type="ARBA" id="ARBA00012438"/>
    </source>
</evidence>
<evidence type="ECO:0000313" key="17">
    <source>
        <dbReference type="Proteomes" id="UP000255467"/>
    </source>
</evidence>
<dbReference type="Proteomes" id="UP000255467">
    <property type="component" value="Unassembled WGS sequence"/>
</dbReference>
<keyword evidence="7 16" id="KW-0418">Kinase</keyword>
<dbReference type="PRINTS" id="PR00344">
    <property type="entry name" value="BCTRLSENSOR"/>
</dbReference>
<dbReference type="CDD" id="cd00075">
    <property type="entry name" value="HATPase"/>
    <property type="match status" value="1"/>
</dbReference>
<feature type="domain" description="HAMP" evidence="15">
    <location>
        <begin position="183"/>
        <end position="241"/>
    </location>
</feature>
<organism evidence="16 17">
    <name type="scientific">Nocardia otitidiscaviarum</name>
    <dbReference type="NCBI Taxonomy" id="1823"/>
    <lineage>
        <taxon>Bacteria</taxon>
        <taxon>Bacillati</taxon>
        <taxon>Actinomycetota</taxon>
        <taxon>Actinomycetes</taxon>
        <taxon>Mycobacteriales</taxon>
        <taxon>Nocardiaceae</taxon>
        <taxon>Nocardia</taxon>
    </lineage>
</organism>
<dbReference type="CDD" id="cd00082">
    <property type="entry name" value="HisKA"/>
    <property type="match status" value="1"/>
</dbReference>
<dbReference type="GO" id="GO:0000155">
    <property type="term" value="F:phosphorelay sensor kinase activity"/>
    <property type="evidence" value="ECO:0007669"/>
    <property type="project" value="InterPro"/>
</dbReference>
<dbReference type="EC" id="2.7.13.3" evidence="3"/>
<reference evidence="16 17" key="1">
    <citation type="submission" date="2018-06" db="EMBL/GenBank/DDBJ databases">
        <authorList>
            <consortium name="Pathogen Informatics"/>
            <person name="Doyle S."/>
        </authorList>
    </citation>
    <scope>NUCLEOTIDE SEQUENCE [LARGE SCALE GENOMIC DNA]</scope>
    <source>
        <strain evidence="16 17">NCTC1934</strain>
    </source>
</reference>
<dbReference type="PROSITE" id="PS50885">
    <property type="entry name" value="HAMP"/>
    <property type="match status" value="1"/>
</dbReference>
<keyword evidence="13" id="KW-0732">Signal</keyword>
<dbReference type="Gene3D" id="1.10.287.130">
    <property type="match status" value="1"/>
</dbReference>
<dbReference type="Pfam" id="PF02518">
    <property type="entry name" value="HATPase_c"/>
    <property type="match status" value="1"/>
</dbReference>
<name>A0A379JJQ6_9NOCA</name>
<dbReference type="RefSeq" id="WP_039814349.1">
    <property type="nucleotide sequence ID" value="NZ_UGRY01000005.1"/>
</dbReference>
<evidence type="ECO:0000313" key="16">
    <source>
        <dbReference type="EMBL" id="SUD48670.1"/>
    </source>
</evidence>
<keyword evidence="8 12" id="KW-1133">Transmembrane helix</keyword>
<evidence type="ECO:0000256" key="6">
    <source>
        <dbReference type="ARBA" id="ARBA00022692"/>
    </source>
</evidence>
<gene>
    <name evidence="16" type="primary">walK</name>
    <name evidence="16" type="ORF">NCTC1934_06007</name>
</gene>
<evidence type="ECO:0000256" key="12">
    <source>
        <dbReference type="SAM" id="Phobius"/>
    </source>
</evidence>
<evidence type="ECO:0000259" key="14">
    <source>
        <dbReference type="PROSITE" id="PS50109"/>
    </source>
</evidence>
<evidence type="ECO:0000256" key="7">
    <source>
        <dbReference type="ARBA" id="ARBA00022777"/>
    </source>
</evidence>
<dbReference type="OrthoDB" id="9786919at2"/>
<dbReference type="InterPro" id="IPR004358">
    <property type="entry name" value="Sig_transdc_His_kin-like_C"/>
</dbReference>
<keyword evidence="4" id="KW-0597">Phosphoprotein</keyword>
<dbReference type="InterPro" id="IPR050428">
    <property type="entry name" value="TCS_sensor_his_kinase"/>
</dbReference>
<accession>A0A379JJQ6</accession>
<dbReference type="Pfam" id="PF00512">
    <property type="entry name" value="HisKA"/>
    <property type="match status" value="1"/>
</dbReference>
<evidence type="ECO:0000256" key="11">
    <source>
        <dbReference type="SAM" id="MobiDB-lite"/>
    </source>
</evidence>
<dbReference type="PANTHER" id="PTHR45436">
    <property type="entry name" value="SENSOR HISTIDINE KINASE YKOH"/>
    <property type="match status" value="1"/>
</dbReference>
<dbReference type="InterPro" id="IPR036097">
    <property type="entry name" value="HisK_dim/P_sf"/>
</dbReference>
<evidence type="ECO:0000259" key="15">
    <source>
        <dbReference type="PROSITE" id="PS50885"/>
    </source>
</evidence>
<feature type="domain" description="Histidine kinase" evidence="14">
    <location>
        <begin position="249"/>
        <end position="529"/>
    </location>
</feature>
<dbReference type="STRING" id="1406858.GCA_000710895_04680"/>
<dbReference type="InterPro" id="IPR003594">
    <property type="entry name" value="HATPase_dom"/>
</dbReference>
<dbReference type="InterPro" id="IPR005467">
    <property type="entry name" value="His_kinase_dom"/>
</dbReference>
<sequence>MRRRLLIALTVFATLAVLAFAIPLCVTAATSSTQRLILGRTGDADRFATLADTAAATGDARALRSEALRYRELYGEAVLIVDARGEPVVNAGADLDDPRLAATAVEARRNQRPPLVGRLAPWGPEELLIARPVGTGAQVNGAVVIVASTAHARADITRVWLLVAAGALLAMAVFTALALVVSRWVLRPLARLSDAVTALTASLPKPRAAAPMTRRYGGPPEVRAVAESVDTMAAAVRDSIRAQHRLIADTAHAMRNPLAALTIRLDSLEPAIPDAAAATFRGASREVERLTGLLDDLLSLAVAEGAEFDPADAPACDAVQVVRDRVDAWHTAFDHAGLTLTADVPAAAEAAVPATALAQILDVALSNACRYAGAGAHARITVTTDADAAIDPHRLDTHGLDSRPGSSHHRSSRRPESLRAGSPHPESLRTGSLRPEALRFGTTMPPRTDGPPANRVSVTVADNGVGVPDSELERLTTRFFRGESARGTGGSGLGLPIAAALTKTNHGTLSITAEQPHGLALTVSFPTAVRP</sequence>
<dbReference type="GO" id="GO:0005886">
    <property type="term" value="C:plasma membrane"/>
    <property type="evidence" value="ECO:0007669"/>
    <property type="project" value="UniProtKB-SubCell"/>
</dbReference>
<comment type="catalytic activity">
    <reaction evidence="1">
        <text>ATP + protein L-histidine = ADP + protein N-phospho-L-histidine.</text>
        <dbReference type="EC" id="2.7.13.3"/>
    </reaction>
</comment>